<dbReference type="Pfam" id="PF24875">
    <property type="entry name" value="DUF7736"/>
    <property type="match status" value="1"/>
</dbReference>
<dbReference type="Proteomes" id="UP000277671">
    <property type="component" value="Unassembled WGS sequence"/>
</dbReference>
<gene>
    <name evidence="2" type="ORF">BDK92_7144</name>
</gene>
<evidence type="ECO:0000259" key="1">
    <source>
        <dbReference type="Pfam" id="PF24875"/>
    </source>
</evidence>
<evidence type="ECO:0000313" key="3">
    <source>
        <dbReference type="Proteomes" id="UP000277671"/>
    </source>
</evidence>
<name>A0A495JVR0_9ACTN</name>
<proteinExistence type="predicted"/>
<accession>A0A495JVR0</accession>
<keyword evidence="3" id="KW-1185">Reference proteome</keyword>
<dbReference type="InterPro" id="IPR056638">
    <property type="entry name" value="DUF7736"/>
</dbReference>
<evidence type="ECO:0000313" key="2">
    <source>
        <dbReference type="EMBL" id="RKR92668.1"/>
    </source>
</evidence>
<comment type="caution">
    <text evidence="2">The sequence shown here is derived from an EMBL/GenBank/DDBJ whole genome shotgun (WGS) entry which is preliminary data.</text>
</comment>
<dbReference type="RefSeq" id="WP_121160626.1">
    <property type="nucleotide sequence ID" value="NZ_RBKT01000001.1"/>
</dbReference>
<dbReference type="AlphaFoldDB" id="A0A495JVR0"/>
<feature type="domain" description="DUF7736" evidence="1">
    <location>
        <begin position="7"/>
        <end position="66"/>
    </location>
</feature>
<dbReference type="EMBL" id="RBKT01000001">
    <property type="protein sequence ID" value="RKR92668.1"/>
    <property type="molecule type" value="Genomic_DNA"/>
</dbReference>
<protein>
    <recommendedName>
        <fullName evidence="1">DUF7736 domain-containing protein</fullName>
    </recommendedName>
</protein>
<sequence>MTESRPFHLGDILSVATGIMCSPNGMDGIYNLCAWMTGDTPMTHQLPRFGSECQPAIYEQHPDLRAIVMPQLTSEADWRAWLSQMVAQYGEFRDITPMPEVDHTPIGPLTEFVMRRAALRNQPGGTP</sequence>
<organism evidence="2 3">
    <name type="scientific">Micromonospora pisi</name>
    <dbReference type="NCBI Taxonomy" id="589240"/>
    <lineage>
        <taxon>Bacteria</taxon>
        <taxon>Bacillati</taxon>
        <taxon>Actinomycetota</taxon>
        <taxon>Actinomycetes</taxon>
        <taxon>Micromonosporales</taxon>
        <taxon>Micromonosporaceae</taxon>
        <taxon>Micromonospora</taxon>
    </lineage>
</organism>
<dbReference type="OrthoDB" id="4762874at2"/>
<reference evidence="2 3" key="1">
    <citation type="submission" date="2018-10" db="EMBL/GenBank/DDBJ databases">
        <title>Sequencing the genomes of 1000 actinobacteria strains.</title>
        <authorList>
            <person name="Klenk H.-P."/>
        </authorList>
    </citation>
    <scope>NUCLEOTIDE SEQUENCE [LARGE SCALE GENOMIC DNA]</scope>
    <source>
        <strain evidence="2 3">DSM 45175</strain>
    </source>
</reference>